<evidence type="ECO:0000313" key="2">
    <source>
        <dbReference type="EMBL" id="KAF9872133.1"/>
    </source>
</evidence>
<protein>
    <submittedName>
        <fullName evidence="2">Uncharacterized protein</fullName>
    </submittedName>
</protein>
<reference evidence="2" key="1">
    <citation type="submission" date="2020-03" db="EMBL/GenBank/DDBJ databases">
        <authorList>
            <person name="He L."/>
        </authorList>
    </citation>
    <scope>NUCLEOTIDE SEQUENCE</scope>
    <source>
        <strain evidence="2">CkLH20</strain>
    </source>
</reference>
<organism evidence="2 3">
    <name type="scientific">Colletotrichum karsti</name>
    <dbReference type="NCBI Taxonomy" id="1095194"/>
    <lineage>
        <taxon>Eukaryota</taxon>
        <taxon>Fungi</taxon>
        <taxon>Dikarya</taxon>
        <taxon>Ascomycota</taxon>
        <taxon>Pezizomycotina</taxon>
        <taxon>Sordariomycetes</taxon>
        <taxon>Hypocreomycetidae</taxon>
        <taxon>Glomerellales</taxon>
        <taxon>Glomerellaceae</taxon>
        <taxon>Colletotrichum</taxon>
        <taxon>Colletotrichum boninense species complex</taxon>
    </lineage>
</organism>
<sequence>MSSSGSGGGKQEKEEYRSGGYTKNDSFAWGSKGKGPTYIDKDGWKRNTCDGNRTYENPPRKYNPDARFAERVLGTLRLPLKVTETIAAELVRQASTGQWIFNLATNVAGTIALSIKDHGAQTSERITF</sequence>
<dbReference type="OrthoDB" id="4842030at2759"/>
<dbReference type="Proteomes" id="UP000781932">
    <property type="component" value="Unassembled WGS sequence"/>
</dbReference>
<reference evidence="2" key="2">
    <citation type="submission" date="2020-11" db="EMBL/GenBank/DDBJ databases">
        <title>Whole genome sequencing of Colletotrichum sp.</title>
        <authorList>
            <person name="Li H."/>
        </authorList>
    </citation>
    <scope>NUCLEOTIDE SEQUENCE</scope>
    <source>
        <strain evidence="2">CkLH20</strain>
    </source>
</reference>
<name>A0A9P6HWI3_9PEZI</name>
<accession>A0A9P6HWI3</accession>
<keyword evidence="3" id="KW-1185">Reference proteome</keyword>
<dbReference type="GeneID" id="62166258"/>
<comment type="caution">
    <text evidence="2">The sequence shown here is derived from an EMBL/GenBank/DDBJ whole genome shotgun (WGS) entry which is preliminary data.</text>
</comment>
<feature type="region of interest" description="Disordered" evidence="1">
    <location>
        <begin position="1"/>
        <end position="43"/>
    </location>
</feature>
<dbReference type="EMBL" id="JAATWM020000040">
    <property type="protein sequence ID" value="KAF9872133.1"/>
    <property type="molecule type" value="Genomic_DNA"/>
</dbReference>
<dbReference type="AlphaFoldDB" id="A0A9P6HWI3"/>
<proteinExistence type="predicted"/>
<gene>
    <name evidence="2" type="ORF">CkaCkLH20_10470</name>
</gene>
<evidence type="ECO:0000256" key="1">
    <source>
        <dbReference type="SAM" id="MobiDB-lite"/>
    </source>
</evidence>
<evidence type="ECO:0000313" key="3">
    <source>
        <dbReference type="Proteomes" id="UP000781932"/>
    </source>
</evidence>
<dbReference type="RefSeq" id="XP_038741594.1">
    <property type="nucleotide sequence ID" value="XM_038893184.1"/>
</dbReference>